<proteinExistence type="predicted"/>
<dbReference type="SUPFAM" id="SSF54427">
    <property type="entry name" value="NTF2-like"/>
    <property type="match status" value="1"/>
</dbReference>
<dbReference type="InterPro" id="IPR032710">
    <property type="entry name" value="NTF2-like_dom_sf"/>
</dbReference>
<evidence type="ECO:0000256" key="1">
    <source>
        <dbReference type="SAM" id="MobiDB-lite"/>
    </source>
</evidence>
<gene>
    <name evidence="2" type="ORF">UCRNP2_1058</name>
</gene>
<organism evidence="2 3">
    <name type="scientific">Botryosphaeria parva (strain UCR-NP2)</name>
    <name type="common">Grapevine canker fungus</name>
    <name type="synonym">Neofusicoccum parvum</name>
    <dbReference type="NCBI Taxonomy" id="1287680"/>
    <lineage>
        <taxon>Eukaryota</taxon>
        <taxon>Fungi</taxon>
        <taxon>Dikarya</taxon>
        <taxon>Ascomycota</taxon>
        <taxon>Pezizomycotina</taxon>
        <taxon>Dothideomycetes</taxon>
        <taxon>Dothideomycetes incertae sedis</taxon>
        <taxon>Botryosphaeriales</taxon>
        <taxon>Botryosphaeriaceae</taxon>
        <taxon>Neofusicoccum</taxon>
    </lineage>
</organism>
<dbReference type="AlphaFoldDB" id="R1GKG1"/>
<name>R1GKG1_BOTPV</name>
<dbReference type="KEGG" id="npa:UCRNP2_1058"/>
<evidence type="ECO:0000313" key="3">
    <source>
        <dbReference type="Proteomes" id="UP000013521"/>
    </source>
</evidence>
<dbReference type="HOGENOM" id="CLU_017360_0_0_1"/>
<feature type="compositionally biased region" description="Gly residues" evidence="1">
    <location>
        <begin position="492"/>
        <end position="502"/>
    </location>
</feature>
<feature type="compositionally biased region" description="Basic and acidic residues" evidence="1">
    <location>
        <begin position="272"/>
        <end position="292"/>
    </location>
</feature>
<dbReference type="eggNOG" id="ENOG502S590">
    <property type="taxonomic scope" value="Eukaryota"/>
</dbReference>
<dbReference type="Proteomes" id="UP000013521">
    <property type="component" value="Unassembled WGS sequence"/>
</dbReference>
<sequence>MALSAKYQSFLSAPATGALAPGASINYVPTATTVAEPTAILKHLAAQGKLLKTKAQKLLSAIEGSDGLCLDVETTLEFVNGGGAYLPGLDDNFVSDRTVTFPTVHIVQFDSQQKIASIRIYWDQASLLRQIEVIGSRARNWPIRDASDQIRIIKACASAAPAVSTASSRRNTSAGNSEDGSRPQTSRSNTSATGDPHASLSLFQPREEDDRPETPSEYSVERARSAKPVSRGLAEIISPEHQAPQRSSSPAKAGAGKKFQPIRLFDTEEEHEQGGQKERGIKTNSKKYDHFAFGEGEDAAEHDTRPTSRSKKHTSQWGFEDFATPEVTKTKVLPQHTKQFGWSDDEEAEDSPVKRPVVHQPRKDAKTHFDFDDEATPVANRTKNVSGKGTKHNDGLGLYQDPVHDDEKSGENGPLSNITKNVNNEKRSKHFNSSFDITDSSPNPSHTSKPGDENGSALSERETKQRGINIAGNGMGASKGHEQATVKQRGINIGGDGMGGKKGTNRDWIFGGPEEEDENPTTTITGKKMNGPASKRDKNAPSEKSFWDF</sequence>
<feature type="compositionally biased region" description="Polar residues" evidence="1">
    <location>
        <begin position="431"/>
        <end position="448"/>
    </location>
</feature>
<feature type="compositionally biased region" description="Basic and acidic residues" evidence="1">
    <location>
        <begin position="205"/>
        <end position="224"/>
    </location>
</feature>
<protein>
    <recommendedName>
        <fullName evidence="4">Ntf2-like protein</fullName>
    </recommendedName>
</protein>
<dbReference type="OrthoDB" id="1162399at2759"/>
<dbReference type="EMBL" id="KB915779">
    <property type="protein sequence ID" value="EOD52175.1"/>
    <property type="molecule type" value="Genomic_DNA"/>
</dbReference>
<feature type="region of interest" description="Disordered" evidence="1">
    <location>
        <begin position="163"/>
        <end position="549"/>
    </location>
</feature>
<reference evidence="3" key="1">
    <citation type="journal article" date="2013" name="Genome Announc.">
        <title>Draft genome sequence of Neofusicoccum parvum isolate UCR-NP2, a fungal vascular pathogen associated with grapevine cankers.</title>
        <authorList>
            <person name="Blanco-Ulate B."/>
            <person name="Rolshausen P."/>
            <person name="Cantu D."/>
        </authorList>
    </citation>
    <scope>NUCLEOTIDE SEQUENCE [LARGE SCALE GENOMIC DNA]</scope>
    <source>
        <strain evidence="3">UCR-NP2</strain>
    </source>
</reference>
<evidence type="ECO:0000313" key="2">
    <source>
        <dbReference type="EMBL" id="EOD52175.1"/>
    </source>
</evidence>
<dbReference type="Gene3D" id="3.10.450.50">
    <property type="match status" value="1"/>
</dbReference>
<evidence type="ECO:0008006" key="4">
    <source>
        <dbReference type="Google" id="ProtNLM"/>
    </source>
</evidence>
<feature type="compositionally biased region" description="Polar residues" evidence="1">
    <location>
        <begin position="169"/>
        <end position="193"/>
    </location>
</feature>
<feature type="compositionally biased region" description="Basic and acidic residues" evidence="1">
    <location>
        <begin position="361"/>
        <end position="370"/>
    </location>
</feature>
<feature type="compositionally biased region" description="Basic and acidic residues" evidence="1">
    <location>
        <begin position="534"/>
        <end position="549"/>
    </location>
</feature>
<dbReference type="OMA" id="GKTGRNW"/>
<dbReference type="STRING" id="1287680.R1GKG1"/>
<accession>R1GKG1</accession>